<dbReference type="RefSeq" id="XP_025361998.1">
    <property type="nucleotide sequence ID" value="XM_025506221.1"/>
</dbReference>
<accession>A0A316UQ13</accession>
<feature type="compositionally biased region" description="Low complexity" evidence="9">
    <location>
        <begin position="46"/>
        <end position="67"/>
    </location>
</feature>
<dbReference type="Proteomes" id="UP000245884">
    <property type="component" value="Unassembled WGS sequence"/>
</dbReference>
<dbReference type="PANTHER" id="PTHR21327">
    <property type="entry name" value="GTP CYCLOHYDROLASE II-RELATED"/>
    <property type="match status" value="1"/>
</dbReference>
<feature type="region of interest" description="Disordered" evidence="9">
    <location>
        <begin position="749"/>
        <end position="841"/>
    </location>
</feature>
<dbReference type="GeneID" id="37028044"/>
<dbReference type="PANTHER" id="PTHR21327:SF29">
    <property type="entry name" value="GTP CYCLOHYDROLASE-2"/>
    <property type="match status" value="1"/>
</dbReference>
<dbReference type="SUPFAM" id="SSF142695">
    <property type="entry name" value="RibA-like"/>
    <property type="match status" value="2"/>
</dbReference>
<dbReference type="AlphaFoldDB" id="A0A316UQ13"/>
<name>A0A316UQ13_9BASI</name>
<sequence length="841" mass="89812">MATGRHRASSQAASSPTMGYYHSQPTQADMELLDLLTKEDSSFPHATARARSSSSALSSPSSSTFPSGPVVGGKQRPLATLAALRRPPIDPIILAASLSSGPHVTRHHFHHTYGDKGHSKHSRQMPASQRKEIQAGRLAGSGQQDQHTRTHTRNARSQSLTGSYANCDLDDGEDDEGYAAVAEPSLAEKYPERTLYPSKQAPRSVRLKIEQEAAAAKAAALAAAAQRESAGEEKPGESSMAAAHAAEVAQSAGVRASDEQPSDEAPNASAPVTSNARQEASSGTQALLQQALSERQAIASAPTTPSLNGAANPFAPAPPAPAPALARLSSIVRPPPLIVRCYARTRIPTPHGEVFCHLYKNNHDNKEHMALVVDPAQNEPDVSVEELLARRDGPRPLRSRTLDEVWGSEETDMERIVRGAYVGRLGPGCQVASHGVLPPNMGADEYEPPLVRIHSECYTGETIGSQRCDCGEQLDEALRLILSSGAGSSSPSSPSSSSAASPRRPRLPRGVVVYMRQEGRGIGLLDKLMAYNLQDMGHDTVSANVLLGHLPDARRYNIASAILQDLGIHQCRLLTNNPEKMEALESEGIPVKERVPMVPRAWLQDVQRNKRSRKNGHRRKRNGAKEGKRERQTSAKSTASLSSKSAKHNRVAALASPHSDLSRSILSQAASLDGHDDDEEDADDPHSLGCRHQGSDVEDEDDSDYDSESEDGDEYEQHLLRSGGATMIGSSATRSVELERYLRTKIEKMGHLLDLPPGQGSGTNSPAPHTKGGNKESKGGSATPASAGRQREATGESEPAVAGGGAEEDDGHHTGTESLLDEEELRRLAIDDDEAGAHAAA</sequence>
<feature type="compositionally biased region" description="Basic residues" evidence="9">
    <location>
        <begin position="609"/>
        <end position="622"/>
    </location>
</feature>
<dbReference type="InterPro" id="IPR036144">
    <property type="entry name" value="RibA-like_sf"/>
</dbReference>
<dbReference type="InterPro" id="IPR000926">
    <property type="entry name" value="RibA"/>
</dbReference>
<evidence type="ECO:0000256" key="3">
    <source>
        <dbReference type="ARBA" id="ARBA00012762"/>
    </source>
</evidence>
<dbReference type="STRING" id="1569628.A0A316UQ13"/>
<comment type="catalytic activity">
    <reaction evidence="8">
        <text>GTP + 4 H2O = 2,5-diamino-6-hydroxy-4-(5-phosphoribosylamino)-pyrimidine + formate + 2 phosphate + 3 H(+)</text>
        <dbReference type="Rhea" id="RHEA:23704"/>
        <dbReference type="ChEBI" id="CHEBI:15377"/>
        <dbReference type="ChEBI" id="CHEBI:15378"/>
        <dbReference type="ChEBI" id="CHEBI:15740"/>
        <dbReference type="ChEBI" id="CHEBI:37565"/>
        <dbReference type="ChEBI" id="CHEBI:43474"/>
        <dbReference type="ChEBI" id="CHEBI:58614"/>
        <dbReference type="EC" id="3.5.4.25"/>
    </reaction>
</comment>
<feature type="region of interest" description="Disordered" evidence="9">
    <location>
        <begin position="1"/>
        <end position="26"/>
    </location>
</feature>
<evidence type="ECO:0000256" key="5">
    <source>
        <dbReference type="ARBA" id="ARBA00022741"/>
    </source>
</evidence>
<evidence type="ECO:0000256" key="4">
    <source>
        <dbReference type="ARBA" id="ARBA00022619"/>
    </source>
</evidence>
<dbReference type="Gene3D" id="3.40.50.10990">
    <property type="entry name" value="GTP cyclohydrolase II"/>
    <property type="match status" value="1"/>
</dbReference>
<evidence type="ECO:0000256" key="9">
    <source>
        <dbReference type="SAM" id="MobiDB-lite"/>
    </source>
</evidence>
<organism evidence="11 12">
    <name type="scientific">Jaminaea rosea</name>
    <dbReference type="NCBI Taxonomy" id="1569628"/>
    <lineage>
        <taxon>Eukaryota</taxon>
        <taxon>Fungi</taxon>
        <taxon>Dikarya</taxon>
        <taxon>Basidiomycota</taxon>
        <taxon>Ustilaginomycotina</taxon>
        <taxon>Exobasidiomycetes</taxon>
        <taxon>Microstromatales</taxon>
        <taxon>Microstromatales incertae sedis</taxon>
        <taxon>Jaminaea</taxon>
    </lineage>
</organism>
<evidence type="ECO:0000256" key="1">
    <source>
        <dbReference type="ARBA" id="ARBA00005104"/>
    </source>
</evidence>
<comment type="similarity">
    <text evidence="2">Belongs to the GTP cyclohydrolase II family.</text>
</comment>
<dbReference type="EC" id="3.5.4.25" evidence="3"/>
<feature type="compositionally biased region" description="Acidic residues" evidence="9">
    <location>
        <begin position="696"/>
        <end position="714"/>
    </location>
</feature>
<dbReference type="Pfam" id="PF00925">
    <property type="entry name" value="GTP_cyclohydro2"/>
    <property type="match status" value="1"/>
</dbReference>
<proteinExistence type="inferred from homology"/>
<evidence type="ECO:0000313" key="12">
    <source>
        <dbReference type="Proteomes" id="UP000245884"/>
    </source>
</evidence>
<keyword evidence="12" id="KW-1185">Reference proteome</keyword>
<feature type="region of interest" description="Disordered" evidence="9">
    <location>
        <begin position="226"/>
        <end position="287"/>
    </location>
</feature>
<feature type="compositionally biased region" description="Low complexity" evidence="9">
    <location>
        <begin position="238"/>
        <end position="252"/>
    </location>
</feature>
<keyword evidence="5" id="KW-0547">Nucleotide-binding</keyword>
<dbReference type="OrthoDB" id="5569761at2759"/>
<evidence type="ECO:0000256" key="8">
    <source>
        <dbReference type="ARBA" id="ARBA00049295"/>
    </source>
</evidence>
<feature type="compositionally biased region" description="Low complexity" evidence="9">
    <location>
        <begin position="634"/>
        <end position="644"/>
    </location>
</feature>
<feature type="region of interest" description="Disordered" evidence="9">
    <location>
        <begin position="107"/>
        <end position="171"/>
    </location>
</feature>
<protein>
    <recommendedName>
        <fullName evidence="3">GTP cyclohydrolase II</fullName>
        <ecNumber evidence="3">3.5.4.25</ecNumber>
    </recommendedName>
</protein>
<gene>
    <name evidence="11" type="ORF">BDZ90DRAFT_232364</name>
</gene>
<feature type="compositionally biased region" description="Polar residues" evidence="9">
    <location>
        <begin position="270"/>
        <end position="287"/>
    </location>
</feature>
<dbReference type="GO" id="GO:0003935">
    <property type="term" value="F:GTP cyclohydrolase II activity"/>
    <property type="evidence" value="ECO:0007669"/>
    <property type="project" value="UniProtKB-EC"/>
</dbReference>
<dbReference type="GO" id="GO:0005525">
    <property type="term" value="F:GTP binding"/>
    <property type="evidence" value="ECO:0007669"/>
    <property type="project" value="UniProtKB-KW"/>
</dbReference>
<feature type="region of interest" description="Disordered" evidence="9">
    <location>
        <begin position="484"/>
        <end position="509"/>
    </location>
</feature>
<dbReference type="EMBL" id="KZ819668">
    <property type="protein sequence ID" value="PWN27386.1"/>
    <property type="molecule type" value="Genomic_DNA"/>
</dbReference>
<dbReference type="InterPro" id="IPR032677">
    <property type="entry name" value="GTP_cyclohydro_II"/>
</dbReference>
<feature type="region of interest" description="Disordered" evidence="9">
    <location>
        <begin position="43"/>
        <end position="73"/>
    </location>
</feature>
<feature type="compositionally biased region" description="Polar residues" evidence="9">
    <location>
        <begin position="155"/>
        <end position="164"/>
    </location>
</feature>
<feature type="compositionally biased region" description="Basic and acidic residues" evidence="9">
    <location>
        <begin position="623"/>
        <end position="633"/>
    </location>
</feature>
<feature type="compositionally biased region" description="Polar residues" evidence="9">
    <location>
        <begin position="9"/>
        <end position="26"/>
    </location>
</feature>
<comment type="pathway">
    <text evidence="1">Cofactor biosynthesis; riboflavin biosynthesis.</text>
</comment>
<feature type="domain" description="GTP cyclohydrolase II" evidence="10">
    <location>
        <begin position="445"/>
        <end position="596"/>
    </location>
</feature>
<keyword evidence="7" id="KW-0342">GTP-binding</keyword>
<dbReference type="CDD" id="cd00641">
    <property type="entry name" value="GTP_cyclohydro2"/>
    <property type="match status" value="1"/>
</dbReference>
<evidence type="ECO:0000256" key="6">
    <source>
        <dbReference type="ARBA" id="ARBA00022801"/>
    </source>
</evidence>
<evidence type="ECO:0000259" key="10">
    <source>
        <dbReference type="Pfam" id="PF00925"/>
    </source>
</evidence>
<evidence type="ECO:0000313" key="11">
    <source>
        <dbReference type="EMBL" id="PWN27386.1"/>
    </source>
</evidence>
<evidence type="ECO:0000256" key="7">
    <source>
        <dbReference type="ARBA" id="ARBA00023134"/>
    </source>
</evidence>
<dbReference type="GO" id="GO:0009231">
    <property type="term" value="P:riboflavin biosynthetic process"/>
    <property type="evidence" value="ECO:0007669"/>
    <property type="project" value="UniProtKB-KW"/>
</dbReference>
<reference evidence="11 12" key="1">
    <citation type="journal article" date="2018" name="Mol. Biol. Evol.">
        <title>Broad Genomic Sampling Reveals a Smut Pathogenic Ancestry of the Fungal Clade Ustilaginomycotina.</title>
        <authorList>
            <person name="Kijpornyongpan T."/>
            <person name="Mondo S.J."/>
            <person name="Barry K."/>
            <person name="Sandor L."/>
            <person name="Lee J."/>
            <person name="Lipzen A."/>
            <person name="Pangilinan J."/>
            <person name="LaButti K."/>
            <person name="Hainaut M."/>
            <person name="Henrissat B."/>
            <person name="Grigoriev I.V."/>
            <person name="Spatafora J.W."/>
            <person name="Aime M.C."/>
        </authorList>
    </citation>
    <scope>NUCLEOTIDE SEQUENCE [LARGE SCALE GENOMIC DNA]</scope>
    <source>
        <strain evidence="11 12">MCA 5214</strain>
    </source>
</reference>
<evidence type="ECO:0000256" key="2">
    <source>
        <dbReference type="ARBA" id="ARBA00008131"/>
    </source>
</evidence>
<feature type="region of interest" description="Disordered" evidence="9">
    <location>
        <begin position="600"/>
        <end position="736"/>
    </location>
</feature>
<keyword evidence="4" id="KW-0686">Riboflavin biosynthesis</keyword>
<keyword evidence="6" id="KW-0378">Hydrolase</keyword>